<evidence type="ECO:0000313" key="6">
    <source>
        <dbReference type="EMBL" id="ALO25175.1"/>
    </source>
</evidence>
<dbReference type="SUPFAM" id="SSF47384">
    <property type="entry name" value="Homodimeric domain of signal transducing histidine kinase"/>
    <property type="match status" value="1"/>
</dbReference>
<organism evidence="6">
    <name type="scientific">Leptospira borgpetersenii serovar Ballum</name>
    <dbReference type="NCBI Taxonomy" id="280505"/>
    <lineage>
        <taxon>Bacteria</taxon>
        <taxon>Pseudomonadati</taxon>
        <taxon>Spirochaetota</taxon>
        <taxon>Spirochaetia</taxon>
        <taxon>Leptospirales</taxon>
        <taxon>Leptospiraceae</taxon>
        <taxon>Leptospira</taxon>
    </lineage>
</organism>
<name>A0A0E3B1G1_LEPBO</name>
<dbReference type="Gene3D" id="3.30.565.10">
    <property type="entry name" value="Histidine kinase-like ATPase, C-terminal domain"/>
    <property type="match status" value="1"/>
</dbReference>
<dbReference type="SMART" id="SM00387">
    <property type="entry name" value="HATPase_c"/>
    <property type="match status" value="1"/>
</dbReference>
<dbReference type="InterPro" id="IPR003594">
    <property type="entry name" value="HATPase_dom"/>
</dbReference>
<gene>
    <name evidence="6" type="ORF">LBBP_00853</name>
</gene>
<dbReference type="InterPro" id="IPR036097">
    <property type="entry name" value="HisK_dim/P_sf"/>
</dbReference>
<dbReference type="PANTHER" id="PTHR42878:SF15">
    <property type="entry name" value="BACTERIOPHYTOCHROME"/>
    <property type="match status" value="1"/>
</dbReference>
<dbReference type="PROSITE" id="PS50109">
    <property type="entry name" value="HIS_KIN"/>
    <property type="match status" value="1"/>
</dbReference>
<evidence type="ECO:0000256" key="4">
    <source>
        <dbReference type="ARBA" id="ARBA00022777"/>
    </source>
</evidence>
<evidence type="ECO:0000313" key="7">
    <source>
        <dbReference type="Proteomes" id="UP000058857"/>
    </source>
</evidence>
<dbReference type="PRINTS" id="PR00344">
    <property type="entry name" value="BCTRLSENSOR"/>
</dbReference>
<dbReference type="GO" id="GO:0000155">
    <property type="term" value="F:phosphorelay sensor kinase activity"/>
    <property type="evidence" value="ECO:0007669"/>
    <property type="project" value="InterPro"/>
</dbReference>
<dbReference type="Proteomes" id="UP000058857">
    <property type="component" value="Chromosome 1"/>
</dbReference>
<dbReference type="Gene3D" id="1.10.287.130">
    <property type="match status" value="1"/>
</dbReference>
<comment type="catalytic activity">
    <reaction evidence="1">
        <text>ATP + protein L-histidine = ADP + protein N-phospho-L-histidine.</text>
        <dbReference type="EC" id="2.7.13.3"/>
    </reaction>
</comment>
<dbReference type="PANTHER" id="PTHR42878">
    <property type="entry name" value="TWO-COMPONENT HISTIDINE KINASE"/>
    <property type="match status" value="1"/>
</dbReference>
<feature type="domain" description="Histidine kinase" evidence="5">
    <location>
        <begin position="130"/>
        <end position="346"/>
    </location>
</feature>
<evidence type="ECO:0000256" key="1">
    <source>
        <dbReference type="ARBA" id="ARBA00000085"/>
    </source>
</evidence>
<dbReference type="EC" id="2.7.13.3" evidence="2"/>
<dbReference type="EMBL" id="CP012029">
    <property type="protein sequence ID" value="ALO25175.1"/>
    <property type="molecule type" value="Genomic_DNA"/>
</dbReference>
<dbReference type="InterPro" id="IPR050351">
    <property type="entry name" value="BphY/WalK/GraS-like"/>
</dbReference>
<evidence type="ECO:0000259" key="5">
    <source>
        <dbReference type="PROSITE" id="PS50109"/>
    </source>
</evidence>
<dbReference type="InterPro" id="IPR005467">
    <property type="entry name" value="His_kinase_dom"/>
</dbReference>
<dbReference type="PATRIC" id="fig|280505.15.peg.829"/>
<evidence type="ECO:0000256" key="3">
    <source>
        <dbReference type="ARBA" id="ARBA00022679"/>
    </source>
</evidence>
<dbReference type="InterPro" id="IPR004358">
    <property type="entry name" value="Sig_transdc_His_kin-like_C"/>
</dbReference>
<reference evidence="6 7" key="1">
    <citation type="journal article" date="2015" name="PLoS Negl. Trop. Dis.">
        <title>Distribution of Plasmids in Distinct Leptospira Pathogenic Species.</title>
        <authorList>
            <person name="Wang Y."/>
            <person name="Zhuang X."/>
            <person name="Zhong Y."/>
            <person name="Zhang C."/>
            <person name="Zhang Y."/>
            <person name="Zeng L."/>
            <person name="Zhu Y."/>
            <person name="He P."/>
            <person name="Dong K."/>
            <person name="Pal U."/>
            <person name="Guo X."/>
            <person name="Qin J."/>
        </authorList>
    </citation>
    <scope>NUCLEOTIDE SEQUENCE [LARGE SCALE GENOMIC DNA]</scope>
    <source>
        <strain evidence="6 7">56604</strain>
    </source>
</reference>
<dbReference type="GO" id="GO:0000156">
    <property type="term" value="F:phosphorelay response regulator activity"/>
    <property type="evidence" value="ECO:0007669"/>
    <property type="project" value="TreeGrafter"/>
</dbReference>
<accession>A0A0E3B1G1</accession>
<dbReference type="GO" id="GO:0007234">
    <property type="term" value="P:osmosensory signaling via phosphorelay pathway"/>
    <property type="evidence" value="ECO:0007669"/>
    <property type="project" value="TreeGrafter"/>
</dbReference>
<evidence type="ECO:0000256" key="2">
    <source>
        <dbReference type="ARBA" id="ARBA00012438"/>
    </source>
</evidence>
<dbReference type="Pfam" id="PF02518">
    <property type="entry name" value="HATPase_c"/>
    <property type="match status" value="1"/>
</dbReference>
<dbReference type="InterPro" id="IPR036890">
    <property type="entry name" value="HATPase_C_sf"/>
</dbReference>
<keyword evidence="4" id="KW-0418">Kinase</keyword>
<keyword evidence="3" id="KW-0808">Transferase</keyword>
<dbReference type="RefSeq" id="WP_002741395.1">
    <property type="nucleotide sequence ID" value="NZ_CP012029.1"/>
</dbReference>
<dbReference type="GO" id="GO:0030295">
    <property type="term" value="F:protein kinase activator activity"/>
    <property type="evidence" value="ECO:0007669"/>
    <property type="project" value="TreeGrafter"/>
</dbReference>
<protein>
    <recommendedName>
        <fullName evidence="2">histidine kinase</fullName>
        <ecNumber evidence="2">2.7.13.3</ecNumber>
    </recommendedName>
</protein>
<proteinExistence type="predicted"/>
<dbReference type="SUPFAM" id="SSF55874">
    <property type="entry name" value="ATPase domain of HSP90 chaperone/DNA topoisomerase II/histidine kinase"/>
    <property type="match status" value="1"/>
</dbReference>
<dbReference type="AlphaFoldDB" id="A0A0E3B1G1"/>
<sequence length="351" mass="40535">MAGSEFQILSHLQVPVGILDDDLRIIICNSSFVKLCSCFHKGEFKNQELGRILAFQNSSLLEKFKNCKLEETIFFRERFLNSLRKEIDLKGALTRQKSGKKELFFLEILDSSSDFNLKTKEKEIAVIVSKVYHDLEEPIRNQTTFLRLLSDKYSNGLNEKGKEFLQISIDSAQRLWSRINGLLSFLRIEKEKNVFQTLSLKEVIEEALTSFEENFLKIGAEVNIEGNFPKIVGNFFLLKELFSNLLSNSIRFRNTNVSCRLFISYSEGARFHIICVRDNGIGVDRVEKNYFIDLFKKYHFSEELLSGPGTGLFFCKRIAELHGGNIEIETDRTSGFGVIVRFPREFKLEQL</sequence>